<organism evidence="1 2">
    <name type="scientific">Tupaia chinensis</name>
    <name type="common">Chinese tree shrew</name>
    <name type="synonym">Tupaia belangeri chinensis</name>
    <dbReference type="NCBI Taxonomy" id="246437"/>
    <lineage>
        <taxon>Eukaryota</taxon>
        <taxon>Metazoa</taxon>
        <taxon>Chordata</taxon>
        <taxon>Craniata</taxon>
        <taxon>Vertebrata</taxon>
        <taxon>Euteleostomi</taxon>
        <taxon>Mammalia</taxon>
        <taxon>Eutheria</taxon>
        <taxon>Euarchontoglires</taxon>
        <taxon>Scandentia</taxon>
        <taxon>Tupaiidae</taxon>
        <taxon>Tupaia</taxon>
    </lineage>
</organism>
<dbReference type="EMBL" id="KB320408">
    <property type="protein sequence ID" value="ELW72453.1"/>
    <property type="molecule type" value="Genomic_DNA"/>
</dbReference>
<dbReference type="InParanoid" id="L9LC21"/>
<keyword evidence="2" id="KW-1185">Reference proteome</keyword>
<reference evidence="2" key="2">
    <citation type="journal article" date="2013" name="Nat. Commun.">
        <title>Genome of the Chinese tree shrew.</title>
        <authorList>
            <person name="Fan Y."/>
            <person name="Huang Z.Y."/>
            <person name="Cao C.C."/>
            <person name="Chen C.S."/>
            <person name="Chen Y.X."/>
            <person name="Fan D.D."/>
            <person name="He J."/>
            <person name="Hou H.L."/>
            <person name="Hu L."/>
            <person name="Hu X.T."/>
            <person name="Jiang X.T."/>
            <person name="Lai R."/>
            <person name="Lang Y.S."/>
            <person name="Liang B."/>
            <person name="Liao S.G."/>
            <person name="Mu D."/>
            <person name="Ma Y.Y."/>
            <person name="Niu Y.Y."/>
            <person name="Sun X.Q."/>
            <person name="Xia J.Q."/>
            <person name="Xiao J."/>
            <person name="Xiong Z.Q."/>
            <person name="Xu L."/>
            <person name="Yang L."/>
            <person name="Zhang Y."/>
            <person name="Zhao W."/>
            <person name="Zhao X.D."/>
            <person name="Zheng Y.T."/>
            <person name="Zhou J.M."/>
            <person name="Zhu Y.B."/>
            <person name="Zhang G.J."/>
            <person name="Wang J."/>
            <person name="Yao Y.G."/>
        </authorList>
    </citation>
    <scope>NUCLEOTIDE SEQUENCE [LARGE SCALE GENOMIC DNA]</scope>
</reference>
<evidence type="ECO:0000313" key="2">
    <source>
        <dbReference type="Proteomes" id="UP000011518"/>
    </source>
</evidence>
<accession>L9LC21</accession>
<name>L9LC21_TUPCH</name>
<reference evidence="2" key="1">
    <citation type="submission" date="2012-07" db="EMBL/GenBank/DDBJ databases">
        <title>Genome of the Chinese tree shrew, a rising model animal genetically related to primates.</title>
        <authorList>
            <person name="Zhang G."/>
            <person name="Fan Y."/>
            <person name="Yao Y."/>
            <person name="Huang Z."/>
        </authorList>
    </citation>
    <scope>NUCLEOTIDE SEQUENCE [LARGE SCALE GENOMIC DNA]</scope>
</reference>
<dbReference type="Proteomes" id="UP000011518">
    <property type="component" value="Unassembled WGS sequence"/>
</dbReference>
<sequence length="110" mass="11890">MLWNSSWGPATHDLAHGALRLASSDCPFRLAVILHVPGVEAAASISREIAQRALLFSGYDGGMQRDVLPPHADSLRGGRPCTAFIAKPLQVTQTWVTVLQKRPLRVHGGI</sequence>
<protein>
    <submittedName>
        <fullName evidence="1">Uncharacterized protein</fullName>
    </submittedName>
</protein>
<evidence type="ECO:0000313" key="1">
    <source>
        <dbReference type="EMBL" id="ELW72453.1"/>
    </source>
</evidence>
<dbReference type="AlphaFoldDB" id="L9LC21"/>
<proteinExistence type="predicted"/>
<gene>
    <name evidence="1" type="ORF">TREES_T100014543</name>
</gene>